<accession>A0ABN7RGT3</accession>
<protein>
    <recommendedName>
        <fullName evidence="3">Outer membrane protein beta-barrel domain-containing protein</fullName>
    </recommendedName>
</protein>
<name>A0ABN7RGT3_9BACT</name>
<organism evidence="1 2">
    <name type="scientific">Dyadobacter linearis</name>
    <dbReference type="NCBI Taxonomy" id="2823330"/>
    <lineage>
        <taxon>Bacteria</taxon>
        <taxon>Pseudomonadati</taxon>
        <taxon>Bacteroidota</taxon>
        <taxon>Cytophagia</taxon>
        <taxon>Cytophagales</taxon>
        <taxon>Spirosomataceae</taxon>
        <taxon>Dyadobacter</taxon>
    </lineage>
</organism>
<evidence type="ECO:0000313" key="1">
    <source>
        <dbReference type="EMBL" id="CAG5072936.1"/>
    </source>
</evidence>
<proteinExistence type="predicted"/>
<dbReference type="Proteomes" id="UP000679725">
    <property type="component" value="Unassembled WGS sequence"/>
</dbReference>
<reference evidence="1 2" key="1">
    <citation type="submission" date="2021-04" db="EMBL/GenBank/DDBJ databases">
        <authorList>
            <person name="Rodrigo-Torres L."/>
            <person name="Arahal R. D."/>
            <person name="Lucena T."/>
        </authorList>
    </citation>
    <scope>NUCLEOTIDE SEQUENCE [LARGE SCALE GENOMIC DNA]</scope>
    <source>
        <strain evidence="1 2">CECT 9623</strain>
    </source>
</reference>
<evidence type="ECO:0008006" key="3">
    <source>
        <dbReference type="Google" id="ProtNLM"/>
    </source>
</evidence>
<comment type="caution">
    <text evidence="1">The sequence shown here is derived from an EMBL/GenBank/DDBJ whole genome shotgun (WGS) entry which is preliminary data.</text>
</comment>
<evidence type="ECO:0000313" key="2">
    <source>
        <dbReference type="Proteomes" id="UP000679725"/>
    </source>
</evidence>
<dbReference type="RefSeq" id="WP_215235745.1">
    <property type="nucleotide sequence ID" value="NZ_CAJRAU010000007.1"/>
</dbReference>
<dbReference type="EMBL" id="CAJRAU010000007">
    <property type="protein sequence ID" value="CAG5072936.1"/>
    <property type="molecule type" value="Genomic_DNA"/>
</dbReference>
<sequence length="680" mass="76076">MRILYLVIILFLVNFEIVAQDRLDNWQWAEWEQTAKHLDEGDFNSAMAICKLHPRNRGFAERLKQIQDLKQLNSEGEQQQKAGRYFEAIATYKKHRTSSGVGSLTYFEKKIDQCVAKVAMSNLSRLKILQRQVFASELAVRALRELEDQNASSALKDFTQAQIVIGKTQGNLKILIDRGVTASKAFMIWDKKYQIAKNNNVSLEGEQDLLVELGYIPLVKIPSLNRRLATVIEEIAGKNSIEEALSSCELDRLIETLSASSEIVSSQILDRRNVFKSTYSKLQVLNGDRKHDSTITSGYRSLYVLMAAFPKEIQLGLKRCLDDGRIAALKAFLAQAIAEGDTRAATSYRKTLLEEMGIQENVQEDCVDVAAFNSNISKVRDALLKCNLSEAQQLWNELEKAADCNDKRLKLQANTDLGKRITQLIAADRQYNRLLNEARDEIKRGNFKNAKAKYLQLSKTDVCDLSKRDTDLKVALDQLSELEGKYKITLELVGGVGGNKPLYKVNSESRPMNYGITFGAGIQVAYVNPANSAALVFGIEYISTSYYSADKSSYSLEKFTVNGLSGSLSIKMSPFKEARIKPYMKAGVEGIVPLSNQYERYSSLGAIGNNAQLKHFLPSVLGALGVEFKVANVPIFLEVMGFTSVESVLDRNQKNILSPGNQEVDARFRRASIRLGVKLF</sequence>
<gene>
    <name evidence="1" type="ORF">DYBT9623_04472</name>
</gene>
<keyword evidence="2" id="KW-1185">Reference proteome</keyword>